<dbReference type="HOGENOM" id="CLU_3167203_0_0_9"/>
<protein>
    <submittedName>
        <fullName evidence="1">Uncharacterized protein</fullName>
    </submittedName>
</protein>
<dbReference type="AlphaFoldDB" id="F6B400"/>
<evidence type="ECO:0000313" key="2">
    <source>
        <dbReference type="Proteomes" id="UP000009226"/>
    </source>
</evidence>
<dbReference type="EMBL" id="CP002736">
    <property type="protein sequence ID" value="AEF94055.1"/>
    <property type="molecule type" value="Genomic_DNA"/>
</dbReference>
<evidence type="ECO:0000313" key="1">
    <source>
        <dbReference type="EMBL" id="AEF94055.1"/>
    </source>
</evidence>
<reference evidence="1 2" key="1">
    <citation type="submission" date="2011-05" db="EMBL/GenBank/DDBJ databases">
        <title>Complete sequence of Desulfotomaculum carboxydivorans CO-1-SRB.</title>
        <authorList>
            <consortium name="US DOE Joint Genome Institute"/>
            <person name="Lucas S."/>
            <person name="Han J."/>
            <person name="Lapidus A."/>
            <person name="Cheng J.-F."/>
            <person name="Goodwin L."/>
            <person name="Pitluck S."/>
            <person name="Peters L."/>
            <person name="Mikhailova N."/>
            <person name="Lu M."/>
            <person name="Han C."/>
            <person name="Tapia R."/>
            <person name="Land M."/>
            <person name="Hauser L."/>
            <person name="Kyrpides N."/>
            <person name="Ivanova N."/>
            <person name="Pagani I."/>
            <person name="Stams A."/>
            <person name="Plugge C."/>
            <person name="Muyzer G."/>
            <person name="Kuever J."/>
            <person name="Parshina S."/>
            <person name="Ivanova A."/>
            <person name="Nazina T."/>
            <person name="Woyke T."/>
        </authorList>
    </citation>
    <scope>NUCLEOTIDE SEQUENCE [LARGE SCALE GENOMIC DNA]</scope>
    <source>
        <strain evidence="2">DSM 14880 / VKM B-2319 / CO-1-SRB</strain>
    </source>
</reference>
<dbReference type="RefSeq" id="WP_013810053.1">
    <property type="nucleotide sequence ID" value="NC_015565.1"/>
</dbReference>
<name>F6B400_DESCC</name>
<dbReference type="KEGG" id="dca:Desca_1194"/>
<proteinExistence type="predicted"/>
<dbReference type="STRING" id="868595.Desca_1194"/>
<organism evidence="1 2">
    <name type="scientific">Desulfotomaculum nigrificans (strain DSM 14880 / VKM B-2319 / CO-1-SRB)</name>
    <name type="common">Desulfotomaculum carboxydivorans</name>
    <dbReference type="NCBI Taxonomy" id="868595"/>
    <lineage>
        <taxon>Bacteria</taxon>
        <taxon>Bacillati</taxon>
        <taxon>Bacillota</taxon>
        <taxon>Clostridia</taxon>
        <taxon>Eubacteriales</taxon>
        <taxon>Desulfotomaculaceae</taxon>
        <taxon>Desulfotomaculum</taxon>
    </lineage>
</organism>
<accession>F6B400</accession>
<sequence>MATEQMMEQIKQLSPKEQRYSADSTLNQLLQDEADDEEVDVFGLDIF</sequence>
<dbReference type="Proteomes" id="UP000009226">
    <property type="component" value="Chromosome"/>
</dbReference>
<keyword evidence="2" id="KW-1185">Reference proteome</keyword>
<gene>
    <name evidence="1" type="ordered locus">Desca_1194</name>
</gene>